<dbReference type="PANTHER" id="PTHR45816:SF4">
    <property type="entry name" value="RYR_IP3R HOMOLOGY ASSOCIATED DOMAIN-CONTAINING PROTEIN"/>
    <property type="match status" value="1"/>
</dbReference>
<dbReference type="Gene3D" id="1.10.287.70">
    <property type="match status" value="1"/>
</dbReference>
<keyword evidence="2 6" id="KW-0812">Transmembrane</keyword>
<keyword evidence="4 6" id="KW-0472">Membrane</keyword>
<feature type="transmembrane region" description="Helical" evidence="6">
    <location>
        <begin position="243"/>
        <end position="265"/>
    </location>
</feature>
<organism evidence="8 9">
    <name type="scientific">Dreissena polymorpha</name>
    <name type="common">Zebra mussel</name>
    <name type="synonym">Mytilus polymorpha</name>
    <dbReference type="NCBI Taxonomy" id="45954"/>
    <lineage>
        <taxon>Eukaryota</taxon>
        <taxon>Metazoa</taxon>
        <taxon>Spiralia</taxon>
        <taxon>Lophotrochozoa</taxon>
        <taxon>Mollusca</taxon>
        <taxon>Bivalvia</taxon>
        <taxon>Autobranchia</taxon>
        <taxon>Heteroconchia</taxon>
        <taxon>Euheterodonta</taxon>
        <taxon>Imparidentia</taxon>
        <taxon>Neoheterodontei</taxon>
        <taxon>Myida</taxon>
        <taxon>Dreissenoidea</taxon>
        <taxon>Dreissenidae</taxon>
        <taxon>Dreissena</taxon>
    </lineage>
</organism>
<evidence type="ECO:0000256" key="3">
    <source>
        <dbReference type="ARBA" id="ARBA00022989"/>
    </source>
</evidence>
<evidence type="ECO:0000256" key="2">
    <source>
        <dbReference type="ARBA" id="ARBA00022692"/>
    </source>
</evidence>
<feature type="compositionally biased region" description="Basic and acidic residues" evidence="5">
    <location>
        <begin position="708"/>
        <end position="722"/>
    </location>
</feature>
<sequence>MTQCHEMHQSEKPKLEDIVKSEGGYMKSAKSMVSLGGSLLQGVVKGPSKNALKESLMAVGFRYYLILARMTDIHPQLAERLNLTPEQEKAFEYYKKNSTSVEIVKDDVLQKINFRIKNKILIREEVKEKLKWNVDRTSPSNKIRDLMDWTRDIMQDISYQRKILFNPIAIMFTKGWLLWNHLVTFLSFAINIMMLFTWNAKATVEDYQKVQALGNSTNQTFDWALLRDPTPEIKGLPIQEYTITMYILMGLHNLFSLFVLISYFLSNHPRLPTLSEIKELLICCRSDDNGEEADQKRSSEEKPSKLDVKFLSFTTFYYMLFLGTSVAGTLFHGYFFAFHLLNIVNNNQLLSGVIKAVTQNGVSLLWVGILGFIVIYIYSLVGFSLLRAYFAPGDYLYCSTLWQCTVTVIRYGLIGDMFEVVKQSEHERTFATFWPIVLYHVSFFIFITTIGLNIIFGIIVDTFSELRDLKWRAESDMKDTCFICSRNSYDFEHHGKGFDYHVRNEHNMWSYVFFFIHLNDMKTSDYTAIELYVSKQLDQESYDFFPMNRALCLSSIDIDSTESKIDELLFQVTTIAQKQRDDEVEKKRKVEKLKQKRWQEKHRRFIFGLHNQDENELGGRGPLLPQSGSSNEGGYGPPPKNSGNMLSVSDESDFYKEKRGSISLLQILEGLPDDKSSRASPQSRILSISDSEEDTDSLGSTGPVDSYDLTKSREMSRERIDAIVDAPIIVLPEPQTEPQDASSGEETPPADDLLAASLAAMDDYDGDDQQSTRL</sequence>
<proteinExistence type="predicted"/>
<feature type="compositionally biased region" description="Polar residues" evidence="5">
    <location>
        <begin position="736"/>
        <end position="745"/>
    </location>
</feature>
<reference evidence="8" key="2">
    <citation type="submission" date="2020-11" db="EMBL/GenBank/DDBJ databases">
        <authorList>
            <person name="McCartney M.A."/>
            <person name="Auch B."/>
            <person name="Kono T."/>
            <person name="Mallez S."/>
            <person name="Becker A."/>
            <person name="Gohl D.M."/>
            <person name="Silverstein K.A.T."/>
            <person name="Koren S."/>
            <person name="Bechman K.B."/>
            <person name="Herman A."/>
            <person name="Abrahante J.E."/>
            <person name="Garbe J."/>
        </authorList>
    </citation>
    <scope>NUCLEOTIDE SEQUENCE</scope>
    <source>
        <strain evidence="8">Duluth1</strain>
        <tissue evidence="8">Whole animal</tissue>
    </source>
</reference>
<dbReference type="Proteomes" id="UP000828390">
    <property type="component" value="Unassembled WGS sequence"/>
</dbReference>
<dbReference type="GO" id="GO:0005216">
    <property type="term" value="F:monoatomic ion channel activity"/>
    <property type="evidence" value="ECO:0007669"/>
    <property type="project" value="InterPro"/>
</dbReference>
<feature type="transmembrane region" description="Helical" evidence="6">
    <location>
        <begin position="316"/>
        <end position="341"/>
    </location>
</feature>
<dbReference type="GO" id="GO:0006816">
    <property type="term" value="P:calcium ion transport"/>
    <property type="evidence" value="ECO:0007669"/>
    <property type="project" value="InterPro"/>
</dbReference>
<evidence type="ECO:0000313" key="8">
    <source>
        <dbReference type="EMBL" id="KAH3769471.1"/>
    </source>
</evidence>
<feature type="transmembrane region" description="Helical" evidence="6">
    <location>
        <begin position="361"/>
        <end position="383"/>
    </location>
</feature>
<feature type="transmembrane region" description="Helical" evidence="6">
    <location>
        <begin position="433"/>
        <end position="460"/>
    </location>
</feature>
<evidence type="ECO:0000313" key="9">
    <source>
        <dbReference type="Proteomes" id="UP000828390"/>
    </source>
</evidence>
<evidence type="ECO:0000256" key="4">
    <source>
        <dbReference type="ARBA" id="ARBA00023136"/>
    </source>
</evidence>
<accession>A0A9D4DXK7</accession>
<feature type="compositionally biased region" description="Polar residues" evidence="5">
    <location>
        <begin position="678"/>
        <end position="689"/>
    </location>
</feature>
<dbReference type="EMBL" id="JAIWYP010000009">
    <property type="protein sequence ID" value="KAH3769471.1"/>
    <property type="molecule type" value="Genomic_DNA"/>
</dbReference>
<evidence type="ECO:0000256" key="6">
    <source>
        <dbReference type="SAM" id="Phobius"/>
    </source>
</evidence>
<dbReference type="InterPro" id="IPR015925">
    <property type="entry name" value="Ryanodine_IP3_receptor"/>
</dbReference>
<dbReference type="AlphaFoldDB" id="A0A9D4DXK7"/>
<reference evidence="8" key="1">
    <citation type="journal article" date="2019" name="bioRxiv">
        <title>The Genome of the Zebra Mussel, Dreissena polymorpha: A Resource for Invasive Species Research.</title>
        <authorList>
            <person name="McCartney M.A."/>
            <person name="Auch B."/>
            <person name="Kono T."/>
            <person name="Mallez S."/>
            <person name="Zhang Y."/>
            <person name="Obille A."/>
            <person name="Becker A."/>
            <person name="Abrahante J.E."/>
            <person name="Garbe J."/>
            <person name="Badalamenti J.P."/>
            <person name="Herman A."/>
            <person name="Mangelson H."/>
            <person name="Liachko I."/>
            <person name="Sullivan S."/>
            <person name="Sone E.D."/>
            <person name="Koren S."/>
            <person name="Silverstein K.A.T."/>
            <person name="Beckman K.B."/>
            <person name="Gohl D.M."/>
        </authorList>
    </citation>
    <scope>NUCLEOTIDE SEQUENCE</scope>
    <source>
        <strain evidence="8">Duluth1</strain>
        <tissue evidence="8">Whole animal</tissue>
    </source>
</reference>
<evidence type="ECO:0000256" key="1">
    <source>
        <dbReference type="ARBA" id="ARBA00004141"/>
    </source>
</evidence>
<feature type="region of interest" description="Disordered" evidence="5">
    <location>
        <begin position="672"/>
        <end position="774"/>
    </location>
</feature>
<dbReference type="InterPro" id="IPR005821">
    <property type="entry name" value="Ion_trans_dom"/>
</dbReference>
<gene>
    <name evidence="8" type="ORF">DPMN_170739</name>
</gene>
<comment type="subcellular location">
    <subcellularLocation>
        <location evidence="1">Membrane</location>
        <topology evidence="1">Multi-pass membrane protein</topology>
    </subcellularLocation>
</comment>
<feature type="transmembrane region" description="Helical" evidence="6">
    <location>
        <begin position="176"/>
        <end position="198"/>
    </location>
</feature>
<keyword evidence="9" id="KW-1185">Reference proteome</keyword>
<comment type="caution">
    <text evidence="8">The sequence shown here is derived from an EMBL/GenBank/DDBJ whole genome shotgun (WGS) entry which is preliminary data.</text>
</comment>
<dbReference type="PANTHER" id="PTHR45816">
    <property type="entry name" value="MIR DOMAIN-CONTAINING PROTEIN"/>
    <property type="match status" value="1"/>
</dbReference>
<dbReference type="GO" id="GO:0016020">
    <property type="term" value="C:membrane"/>
    <property type="evidence" value="ECO:0007669"/>
    <property type="project" value="UniProtKB-SubCell"/>
</dbReference>
<feature type="region of interest" description="Disordered" evidence="5">
    <location>
        <begin position="609"/>
        <end position="648"/>
    </location>
</feature>
<evidence type="ECO:0000259" key="7">
    <source>
        <dbReference type="Pfam" id="PF00520"/>
    </source>
</evidence>
<feature type="domain" description="Ion transport" evidence="7">
    <location>
        <begin position="310"/>
        <end position="468"/>
    </location>
</feature>
<feature type="compositionally biased region" description="Low complexity" evidence="5">
    <location>
        <begin position="750"/>
        <end position="761"/>
    </location>
</feature>
<dbReference type="Pfam" id="PF00520">
    <property type="entry name" value="Ion_trans"/>
    <property type="match status" value="1"/>
</dbReference>
<evidence type="ECO:0000256" key="5">
    <source>
        <dbReference type="SAM" id="MobiDB-lite"/>
    </source>
</evidence>
<keyword evidence="3 6" id="KW-1133">Transmembrane helix</keyword>
<name>A0A9D4DXK7_DREPO</name>
<protein>
    <recommendedName>
        <fullName evidence="7">Ion transport domain-containing protein</fullName>
    </recommendedName>
</protein>